<evidence type="ECO:0000313" key="1">
    <source>
        <dbReference type="EMBL" id="CAA9889868.1"/>
    </source>
</evidence>
<comment type="caution">
    <text evidence="1">The sequence shown here is derived from an EMBL/GenBank/DDBJ whole genome shotgun (WGS) entry which is preliminary data.</text>
</comment>
<reference evidence="1 2" key="1">
    <citation type="submission" date="2020-02" db="EMBL/GenBank/DDBJ databases">
        <authorList>
            <person name="Hogendoorn C."/>
        </authorList>
    </citation>
    <scope>NUCLEOTIDE SEQUENCE [LARGE SCALE GENOMIC DNA]</scope>
    <source>
        <strain evidence="1">METHB21</strain>
    </source>
</reference>
<organism evidence="1 2">
    <name type="scientific">Candidatus Methylobacter favarea</name>
    <dbReference type="NCBI Taxonomy" id="2707345"/>
    <lineage>
        <taxon>Bacteria</taxon>
        <taxon>Pseudomonadati</taxon>
        <taxon>Pseudomonadota</taxon>
        <taxon>Gammaproteobacteria</taxon>
        <taxon>Methylococcales</taxon>
        <taxon>Methylococcaceae</taxon>
        <taxon>Methylobacter</taxon>
    </lineage>
</organism>
<dbReference type="AlphaFoldDB" id="A0A8S0Y5V3"/>
<name>A0A8S0Y5V3_9GAMM</name>
<dbReference type="RefSeq" id="WP_174624844.1">
    <property type="nucleotide sequence ID" value="NZ_CADCXN010000041.1"/>
</dbReference>
<protein>
    <submittedName>
        <fullName evidence="1">Uncharacterized protein</fullName>
    </submittedName>
</protein>
<evidence type="ECO:0000313" key="2">
    <source>
        <dbReference type="Proteomes" id="UP000494216"/>
    </source>
</evidence>
<sequence length="240" mass="28379">MDFISHKFHGSFDSYQNLDEINFSIIPTGLKKLSFFEDDVFLGMQAMNVGLVDQLITQYEYTLLREYNEIERTPDSTMAVSALSQMWIYAVYEVLRMWRDRKFEFEKLQRNGGIKPKISSMVDDPQNLTVEIRKEQMLRFQNDAKYRERINNVWDGIEEIFRAIELLRINLAKHCAPGKDNIIPRSPGYARINDWCGAMDYQLIDKNKNYTEIDGDRYYTYLNRRDIADALRNFIIGFSD</sequence>
<dbReference type="EMBL" id="CADCXN010000041">
    <property type="protein sequence ID" value="CAA9889868.1"/>
    <property type="molecule type" value="Genomic_DNA"/>
</dbReference>
<proteinExistence type="predicted"/>
<dbReference type="Proteomes" id="UP000494216">
    <property type="component" value="Unassembled WGS sequence"/>
</dbReference>
<gene>
    <name evidence="1" type="ORF">METHB2_140055</name>
</gene>
<accession>A0A8S0Y5V3</accession>
<keyword evidence="2" id="KW-1185">Reference proteome</keyword>